<sequence length="872" mass="98210">MGGMAGNRLMQEQYNPSEIEAIVQKHWQEHKTFEVTEDESKEKFYCLSMFPYPSGRLHMGHVRNYTIGDVVARYQRLQGKNVLQPIGWDSFGLPAENAAINNKTSPAPWTYENIDYMKNQLKLLGFGYDWSREIATCTPEYYRWEQWFFTKLYEKGLVYKKTSSVNWCPNDETVLANEQVQDGCCWRCDTEVVQKEIPQWFIKITDYAEELLNDIDTLDGWPEQVKAMQRNWIGRSEGIEMTFAVADSDASFDIYTTRPDTLMGVTYVAIAAGHPLAIQAAENNPQLAAFLEECKNADTTEAAMASMEKKGVATGLNAVHPISGKLVPIWVANFVLMNYGTGAVMSVPAHDQRDYEFATKYNLAIEAVIKPLEGELDVSKEAFTEKGVVFNSGNAFPELDGLEFQAAFDTIDARLTAEGKGKRQVNYRLRDWGVSRQRYWGAPIPMVTLADGTVIPTPEEQLPVILPEDVVMDGIQSPIKADKAWAETTVNGQAALRETDTFDTFMESSWYYARYCSPHADEMLDPAKANYWLPVDQYIGGIEHACMHLLYFRFFHKLLRDAGLVNSNEPAKQLLTQGMVLADAYYYTNDKGARIWVSPLDVTVEEKDDKGRILKAVDNQGNELVYTGMCKMSKSKNNGIDPQVMVEKYGADTVRLFMMFASPPELTLEWQESGVEGAHRFIKRFWKLASDHVTAGPTEALDTSKLTADQKALRRELHKTIAKVSDDISRRQMFNTAVASIMELMNHLLKAPQESAQDRALLTEALSAVTRLLYPIVPHIAFTVWKELGNANNIEDSRWPEVDESALVEDSKLIVVQVNGKVRAKITVAADASKEDVEALGMSDEHVQKHTEGLSIRKVIYVPGKLLSIVAN</sequence>
<dbReference type="SUPFAM" id="SSF47323">
    <property type="entry name" value="Anticodon-binding domain of a subclass of class I aminoacyl-tRNA synthetases"/>
    <property type="match status" value="1"/>
</dbReference>
<dbReference type="CDD" id="cd07958">
    <property type="entry name" value="Anticodon_Ia_Leu_BEm"/>
    <property type="match status" value="1"/>
</dbReference>
<dbReference type="Proteomes" id="UP000617555">
    <property type="component" value="Unassembled WGS sequence"/>
</dbReference>
<feature type="domain" description="Methionyl/Valyl/Leucyl/Isoleucyl-tRNA synthetase anticodon-binding" evidence="12">
    <location>
        <begin position="711"/>
        <end position="834"/>
    </location>
</feature>
<comment type="catalytic activity">
    <reaction evidence="8 9">
        <text>tRNA(Leu) + L-leucine + ATP = L-leucyl-tRNA(Leu) + AMP + diphosphate</text>
        <dbReference type="Rhea" id="RHEA:11688"/>
        <dbReference type="Rhea" id="RHEA-COMP:9613"/>
        <dbReference type="Rhea" id="RHEA-COMP:9622"/>
        <dbReference type="ChEBI" id="CHEBI:30616"/>
        <dbReference type="ChEBI" id="CHEBI:33019"/>
        <dbReference type="ChEBI" id="CHEBI:57427"/>
        <dbReference type="ChEBI" id="CHEBI:78442"/>
        <dbReference type="ChEBI" id="CHEBI:78494"/>
        <dbReference type="ChEBI" id="CHEBI:456215"/>
        <dbReference type="EC" id="6.1.1.4"/>
    </reaction>
</comment>
<organism evidence="15 16">
    <name type="scientific">Shewanella inventionis</name>
    <dbReference type="NCBI Taxonomy" id="1738770"/>
    <lineage>
        <taxon>Bacteria</taxon>
        <taxon>Pseudomonadati</taxon>
        <taxon>Pseudomonadota</taxon>
        <taxon>Gammaproteobacteria</taxon>
        <taxon>Alteromonadales</taxon>
        <taxon>Shewanellaceae</taxon>
        <taxon>Shewanella</taxon>
    </lineage>
</organism>
<dbReference type="NCBIfam" id="TIGR00396">
    <property type="entry name" value="leuS_bact"/>
    <property type="match status" value="1"/>
</dbReference>
<dbReference type="Pfam" id="PF00133">
    <property type="entry name" value="tRNA-synt_1"/>
    <property type="match status" value="2"/>
</dbReference>
<dbReference type="InterPro" id="IPR013155">
    <property type="entry name" value="M/V/L/I-tRNA-synth_anticd-bd"/>
</dbReference>
<evidence type="ECO:0000256" key="8">
    <source>
        <dbReference type="ARBA" id="ARBA00047469"/>
    </source>
</evidence>
<dbReference type="SUPFAM" id="SSF50677">
    <property type="entry name" value="ValRS/IleRS/LeuRS editing domain"/>
    <property type="match status" value="1"/>
</dbReference>
<reference evidence="16" key="1">
    <citation type="journal article" date="2019" name="Int. J. Syst. Evol. Microbiol.">
        <title>The Global Catalogue of Microorganisms (GCM) 10K type strain sequencing project: providing services to taxonomists for standard genome sequencing and annotation.</title>
        <authorList>
            <consortium name="The Broad Institute Genomics Platform"/>
            <consortium name="The Broad Institute Genome Sequencing Center for Infectious Disease"/>
            <person name="Wu L."/>
            <person name="Ma J."/>
        </authorList>
    </citation>
    <scope>NUCLEOTIDE SEQUENCE [LARGE SCALE GENOMIC DNA]</scope>
    <source>
        <strain evidence="16">CGMCC 1.15339</strain>
    </source>
</reference>
<dbReference type="CDD" id="cd00812">
    <property type="entry name" value="LeuRS_core"/>
    <property type="match status" value="1"/>
</dbReference>
<evidence type="ECO:0000259" key="13">
    <source>
        <dbReference type="Pfam" id="PF09334"/>
    </source>
</evidence>
<dbReference type="Gene3D" id="1.10.730.10">
    <property type="entry name" value="Isoleucyl-tRNA Synthetase, Domain 1"/>
    <property type="match status" value="1"/>
</dbReference>
<keyword evidence="4 9" id="KW-0547">Nucleotide-binding</keyword>
<keyword evidence="3 9" id="KW-0436">Ligase</keyword>
<keyword evidence="7 9" id="KW-0030">Aminoacyl-tRNA synthetase</keyword>
<dbReference type="Pfam" id="PF08264">
    <property type="entry name" value="Anticodon_1"/>
    <property type="match status" value="1"/>
</dbReference>
<dbReference type="InterPro" id="IPR002300">
    <property type="entry name" value="aa-tRNA-synth_Ia"/>
</dbReference>
<feature type="binding site" evidence="9">
    <location>
        <position position="634"/>
    </location>
    <ligand>
        <name>ATP</name>
        <dbReference type="ChEBI" id="CHEBI:30616"/>
    </ligand>
</feature>
<evidence type="ECO:0000313" key="16">
    <source>
        <dbReference type="Proteomes" id="UP000617555"/>
    </source>
</evidence>
<protein>
    <recommendedName>
        <fullName evidence="9">Leucine--tRNA ligase</fullName>
        <ecNumber evidence="9">6.1.1.4</ecNumber>
    </recommendedName>
    <alternativeName>
        <fullName evidence="9">Leucyl-tRNA synthetase</fullName>
        <shortName evidence="9">LeuRS</shortName>
    </alternativeName>
</protein>
<evidence type="ECO:0000256" key="6">
    <source>
        <dbReference type="ARBA" id="ARBA00022917"/>
    </source>
</evidence>
<proteinExistence type="inferred from homology"/>
<dbReference type="InterPro" id="IPR014729">
    <property type="entry name" value="Rossmann-like_a/b/a_fold"/>
</dbReference>
<dbReference type="InterPro" id="IPR025709">
    <property type="entry name" value="Leu_tRNA-synth_edit"/>
</dbReference>
<evidence type="ECO:0000256" key="7">
    <source>
        <dbReference type="ARBA" id="ARBA00023146"/>
    </source>
</evidence>
<feature type="short sequence motif" description="'KMSKS' region" evidence="9">
    <location>
        <begin position="631"/>
        <end position="635"/>
    </location>
</feature>
<dbReference type="Gene3D" id="2.20.28.290">
    <property type="match status" value="1"/>
</dbReference>
<dbReference type="SUPFAM" id="SSF52374">
    <property type="entry name" value="Nucleotidylyl transferase"/>
    <property type="match status" value="1"/>
</dbReference>
<evidence type="ECO:0000256" key="9">
    <source>
        <dbReference type="HAMAP-Rule" id="MF_00049"/>
    </source>
</evidence>
<evidence type="ECO:0000256" key="3">
    <source>
        <dbReference type="ARBA" id="ARBA00022598"/>
    </source>
</evidence>
<keyword evidence="2 9" id="KW-0963">Cytoplasm</keyword>
<keyword evidence="16" id="KW-1185">Reference proteome</keyword>
<dbReference type="Pfam" id="PF09334">
    <property type="entry name" value="tRNA-synt_1g"/>
    <property type="match status" value="1"/>
</dbReference>
<evidence type="ECO:0000259" key="11">
    <source>
        <dbReference type="Pfam" id="PF00133"/>
    </source>
</evidence>
<evidence type="ECO:0000259" key="14">
    <source>
        <dbReference type="Pfam" id="PF13603"/>
    </source>
</evidence>
<feature type="domain" description="Methionyl/Leucyl tRNA synthetase" evidence="13">
    <location>
        <begin position="48"/>
        <end position="191"/>
    </location>
</feature>
<dbReference type="InterPro" id="IPR015413">
    <property type="entry name" value="Methionyl/Leucyl_tRNA_Synth"/>
</dbReference>
<dbReference type="InterPro" id="IPR001412">
    <property type="entry name" value="aa-tRNA-synth_I_CS"/>
</dbReference>
<dbReference type="EC" id="6.1.1.4" evidence="9"/>
<keyword evidence="6 9" id="KW-0648">Protein biosynthesis</keyword>
<comment type="subcellular location">
    <subcellularLocation>
        <location evidence="9">Cytoplasm</location>
    </subcellularLocation>
</comment>
<dbReference type="PANTHER" id="PTHR43740">
    <property type="entry name" value="LEUCYL-TRNA SYNTHETASE"/>
    <property type="match status" value="1"/>
</dbReference>
<evidence type="ECO:0000259" key="12">
    <source>
        <dbReference type="Pfam" id="PF08264"/>
    </source>
</evidence>
<feature type="domain" description="Leucyl-tRNA synthetase editing" evidence="14">
    <location>
        <begin position="230"/>
        <end position="414"/>
    </location>
</feature>
<dbReference type="PANTHER" id="PTHR43740:SF2">
    <property type="entry name" value="LEUCINE--TRNA LIGASE, MITOCHONDRIAL"/>
    <property type="match status" value="1"/>
</dbReference>
<evidence type="ECO:0000256" key="5">
    <source>
        <dbReference type="ARBA" id="ARBA00022840"/>
    </source>
</evidence>
<dbReference type="HAMAP" id="MF_00049_B">
    <property type="entry name" value="Leu_tRNA_synth_B"/>
    <property type="match status" value="1"/>
</dbReference>
<evidence type="ECO:0000256" key="2">
    <source>
        <dbReference type="ARBA" id="ARBA00022490"/>
    </source>
</evidence>
<dbReference type="Gene3D" id="3.10.20.590">
    <property type="match status" value="1"/>
</dbReference>
<comment type="caution">
    <text evidence="15">The sequence shown here is derived from an EMBL/GenBank/DDBJ whole genome shotgun (WGS) entry which is preliminary data.</text>
</comment>
<dbReference type="Pfam" id="PF13603">
    <property type="entry name" value="tRNA-synt_1_2"/>
    <property type="match status" value="1"/>
</dbReference>
<dbReference type="Gene3D" id="3.40.50.620">
    <property type="entry name" value="HUPs"/>
    <property type="match status" value="2"/>
</dbReference>
<dbReference type="EMBL" id="BMII01000017">
    <property type="protein sequence ID" value="GGB60904.1"/>
    <property type="molecule type" value="Genomic_DNA"/>
</dbReference>
<evidence type="ECO:0000313" key="15">
    <source>
        <dbReference type="EMBL" id="GGB60904.1"/>
    </source>
</evidence>
<dbReference type="PROSITE" id="PS00178">
    <property type="entry name" value="AA_TRNA_LIGASE_I"/>
    <property type="match status" value="1"/>
</dbReference>
<comment type="similarity">
    <text evidence="1 9 10">Belongs to the class-I aminoacyl-tRNA synthetase family.</text>
</comment>
<dbReference type="PRINTS" id="PR00985">
    <property type="entry name" value="TRNASYNTHLEU"/>
</dbReference>
<evidence type="ECO:0000256" key="4">
    <source>
        <dbReference type="ARBA" id="ARBA00022741"/>
    </source>
</evidence>
<evidence type="ECO:0000256" key="10">
    <source>
        <dbReference type="RuleBase" id="RU363035"/>
    </source>
</evidence>
<feature type="short sequence motif" description="'HIGH' region" evidence="9">
    <location>
        <begin position="51"/>
        <end position="61"/>
    </location>
</feature>
<feature type="domain" description="Aminoacyl-tRNA synthetase class Ia" evidence="11">
    <location>
        <begin position="429"/>
        <end position="583"/>
    </location>
</feature>
<name>A0ABQ1J657_9GAMM</name>
<evidence type="ECO:0000256" key="1">
    <source>
        <dbReference type="ARBA" id="ARBA00005594"/>
    </source>
</evidence>
<dbReference type="InterPro" id="IPR002302">
    <property type="entry name" value="Leu-tRNA-ligase"/>
</dbReference>
<dbReference type="InterPro" id="IPR009008">
    <property type="entry name" value="Val/Leu/Ile-tRNA-synth_edit"/>
</dbReference>
<gene>
    <name evidence="9 15" type="primary">leuS</name>
    <name evidence="15" type="ORF">GCM10011607_21980</name>
</gene>
<feature type="domain" description="Aminoacyl-tRNA synthetase class Ia" evidence="11">
    <location>
        <begin position="631"/>
        <end position="663"/>
    </location>
</feature>
<dbReference type="Gene3D" id="3.90.740.10">
    <property type="entry name" value="Valyl/Leucyl/Isoleucyl-tRNA synthetase, editing domain"/>
    <property type="match status" value="1"/>
</dbReference>
<keyword evidence="5 9" id="KW-0067">ATP-binding</keyword>
<dbReference type="GO" id="GO:0016874">
    <property type="term" value="F:ligase activity"/>
    <property type="evidence" value="ECO:0007669"/>
    <property type="project" value="UniProtKB-KW"/>
</dbReference>
<accession>A0ABQ1J657</accession>
<dbReference type="InterPro" id="IPR009080">
    <property type="entry name" value="tRNAsynth_Ia_anticodon-bd"/>
</dbReference>